<evidence type="ECO:0000313" key="3">
    <source>
        <dbReference type="Proteomes" id="UP000315321"/>
    </source>
</evidence>
<name>A0ABY3DP85_9HYPH</name>
<dbReference type="EMBL" id="VMBP01000004">
    <property type="protein sequence ID" value="TSJ61393.1"/>
    <property type="molecule type" value="Genomic_DNA"/>
</dbReference>
<evidence type="ECO:0000313" key="2">
    <source>
        <dbReference type="EMBL" id="TSJ61393.1"/>
    </source>
</evidence>
<comment type="caution">
    <text evidence="2">The sequence shown here is derived from an EMBL/GenBank/DDBJ whole genome shotgun (WGS) entry which is preliminary data.</text>
</comment>
<sequence>MEEILASIRRIISDEVAVEPASPPPSPAQPEPRSAPRDAFAPREPLAGRSSTSGRESSGIGAPDPSTRLFAPVAVRSPVSEPAFSPPPRPVRSAPAPISSMRPAMPLTSVPLPLVSAPFSPAPAQDRSETTGFVRPDSAPAVDPFAPRARSASAAPALHAVTRVARVTLPVEASPSVPESDDLDTPLGSALFDLALVEQAVQAELAHVSAEAAASRFSPLPPRGAETAAPVADADAAALAVPVGSTLVEETIEMQAKSEAAARSVLDEAEVIATTPTRETPVPFPPRTTAPSRLETRPVESRFGAASRPATGAEPAATEATRERLVSGSASNAVSAAFGSLQRTVTSNSRTVDDLVTEAIRPMLKAWLDENLPTLVERLVRAEIERVARQGQ</sequence>
<feature type="compositionally biased region" description="Low complexity" evidence="1">
    <location>
        <begin position="48"/>
        <end position="61"/>
    </location>
</feature>
<dbReference type="RefSeq" id="WP_144343391.1">
    <property type="nucleotide sequence ID" value="NZ_VMBP01000004.1"/>
</dbReference>
<organism evidence="2 3">
    <name type="scientific">Ancylobacter moscoviensis</name>
    <dbReference type="NCBI Taxonomy" id="2597768"/>
    <lineage>
        <taxon>Bacteria</taxon>
        <taxon>Pseudomonadati</taxon>
        <taxon>Pseudomonadota</taxon>
        <taxon>Alphaproteobacteria</taxon>
        <taxon>Hyphomicrobiales</taxon>
        <taxon>Xanthobacteraceae</taxon>
        <taxon>Ancylobacter</taxon>
    </lineage>
</organism>
<reference evidence="2 3" key="1">
    <citation type="submission" date="2019-07" db="EMBL/GenBank/DDBJ databases">
        <authorList>
            <person name="Grouzdev D.S."/>
        </authorList>
    </citation>
    <scope>NUCLEOTIDE SEQUENCE [LARGE SCALE GENOMIC DNA]</scope>
    <source>
        <strain evidence="2 3">3C</strain>
    </source>
</reference>
<feature type="region of interest" description="Disordered" evidence="1">
    <location>
        <begin position="118"/>
        <end position="153"/>
    </location>
</feature>
<gene>
    <name evidence="2" type="ORF">FO470_12940</name>
</gene>
<keyword evidence="3" id="KW-1185">Reference proteome</keyword>
<feature type="region of interest" description="Disordered" evidence="1">
    <location>
        <begin position="277"/>
        <end position="319"/>
    </location>
</feature>
<protein>
    <submittedName>
        <fullName evidence="2">DUF2497 domain-containing protein</fullName>
    </submittedName>
</protein>
<dbReference type="Proteomes" id="UP000315321">
    <property type="component" value="Unassembled WGS sequence"/>
</dbReference>
<dbReference type="InterPro" id="IPR019632">
    <property type="entry name" value="DUF2497"/>
</dbReference>
<feature type="region of interest" description="Disordered" evidence="1">
    <location>
        <begin position="15"/>
        <end position="98"/>
    </location>
</feature>
<accession>A0ABY3DP85</accession>
<proteinExistence type="predicted"/>
<feature type="compositionally biased region" description="Low complexity" evidence="1">
    <location>
        <begin position="308"/>
        <end position="319"/>
    </location>
</feature>
<evidence type="ECO:0000256" key="1">
    <source>
        <dbReference type="SAM" id="MobiDB-lite"/>
    </source>
</evidence>
<dbReference type="Pfam" id="PF10691">
    <property type="entry name" value="DUF2497"/>
    <property type="match status" value="1"/>
</dbReference>
<feature type="compositionally biased region" description="Pro residues" evidence="1">
    <location>
        <begin position="21"/>
        <end position="30"/>
    </location>
</feature>